<feature type="compositionally biased region" description="Basic and acidic residues" evidence="1">
    <location>
        <begin position="68"/>
        <end position="78"/>
    </location>
</feature>
<dbReference type="OrthoDB" id="2157866at2759"/>
<feature type="compositionally biased region" description="Basic and acidic residues" evidence="1">
    <location>
        <begin position="18"/>
        <end position="29"/>
    </location>
</feature>
<sequence length="163" mass="18494">MRGNQNNGESSRYPRYRRTSDPDRAHSDSFRLTTSKPNQLASSFTPLRNQEISGQKSPFFTIPGSFQEKTKIQGKKQDPFQPNAERVRPKDPEAVGLGERSTQEPEIAVHTSRISSPINRNITLTQTEHNVVTPEINLNCGKLWLQMSQFALQIKNQLMISRG</sequence>
<organism evidence="2 3">
    <name type="scientific">Austropuccinia psidii MF-1</name>
    <dbReference type="NCBI Taxonomy" id="1389203"/>
    <lineage>
        <taxon>Eukaryota</taxon>
        <taxon>Fungi</taxon>
        <taxon>Dikarya</taxon>
        <taxon>Basidiomycota</taxon>
        <taxon>Pucciniomycotina</taxon>
        <taxon>Pucciniomycetes</taxon>
        <taxon>Pucciniales</taxon>
        <taxon>Sphaerophragmiaceae</taxon>
        <taxon>Austropuccinia</taxon>
    </lineage>
</organism>
<protein>
    <submittedName>
        <fullName evidence="2">Uncharacterized protein</fullName>
    </submittedName>
</protein>
<name>A0A9Q3PHK5_9BASI</name>
<comment type="caution">
    <text evidence="2">The sequence shown here is derived from an EMBL/GenBank/DDBJ whole genome shotgun (WGS) entry which is preliminary data.</text>
</comment>
<keyword evidence="3" id="KW-1185">Reference proteome</keyword>
<gene>
    <name evidence="2" type="ORF">O181_101888</name>
</gene>
<dbReference type="Proteomes" id="UP000765509">
    <property type="component" value="Unassembled WGS sequence"/>
</dbReference>
<feature type="region of interest" description="Disordered" evidence="1">
    <location>
        <begin position="1"/>
        <end position="106"/>
    </location>
</feature>
<evidence type="ECO:0000313" key="2">
    <source>
        <dbReference type="EMBL" id="MBW0562173.1"/>
    </source>
</evidence>
<dbReference type="AlphaFoldDB" id="A0A9Q3PHK5"/>
<feature type="compositionally biased region" description="Polar residues" evidence="1">
    <location>
        <begin position="1"/>
        <end position="10"/>
    </location>
</feature>
<accession>A0A9Q3PHK5</accession>
<reference evidence="2" key="1">
    <citation type="submission" date="2021-03" db="EMBL/GenBank/DDBJ databases">
        <title>Draft genome sequence of rust myrtle Austropuccinia psidii MF-1, a brazilian biotype.</title>
        <authorList>
            <person name="Quecine M.C."/>
            <person name="Pachon D.M.R."/>
            <person name="Bonatelli M.L."/>
            <person name="Correr F.H."/>
            <person name="Franceschini L.M."/>
            <person name="Leite T.F."/>
            <person name="Margarido G.R.A."/>
            <person name="Almeida C.A."/>
            <person name="Ferrarezi J.A."/>
            <person name="Labate C.A."/>
        </authorList>
    </citation>
    <scope>NUCLEOTIDE SEQUENCE</scope>
    <source>
        <strain evidence="2">MF-1</strain>
    </source>
</reference>
<dbReference type="EMBL" id="AVOT02072118">
    <property type="protein sequence ID" value="MBW0562173.1"/>
    <property type="molecule type" value="Genomic_DNA"/>
</dbReference>
<proteinExistence type="predicted"/>
<feature type="compositionally biased region" description="Polar residues" evidence="1">
    <location>
        <begin position="30"/>
        <end position="58"/>
    </location>
</feature>
<evidence type="ECO:0000256" key="1">
    <source>
        <dbReference type="SAM" id="MobiDB-lite"/>
    </source>
</evidence>
<evidence type="ECO:0000313" key="3">
    <source>
        <dbReference type="Proteomes" id="UP000765509"/>
    </source>
</evidence>